<dbReference type="Proteomes" id="UP001499909">
    <property type="component" value="Unassembled WGS sequence"/>
</dbReference>
<proteinExistence type="predicted"/>
<dbReference type="EMBL" id="BAABDH010000008">
    <property type="protein sequence ID" value="GAA3921156.1"/>
    <property type="molecule type" value="Genomic_DNA"/>
</dbReference>
<accession>A0ABP7MDZ6</accession>
<keyword evidence="2" id="KW-1185">Reference proteome</keyword>
<reference evidence="2" key="1">
    <citation type="journal article" date="2019" name="Int. J. Syst. Evol. Microbiol.">
        <title>The Global Catalogue of Microorganisms (GCM) 10K type strain sequencing project: providing services to taxonomists for standard genome sequencing and annotation.</title>
        <authorList>
            <consortium name="The Broad Institute Genomics Platform"/>
            <consortium name="The Broad Institute Genome Sequencing Center for Infectious Disease"/>
            <person name="Wu L."/>
            <person name="Ma J."/>
        </authorList>
    </citation>
    <scope>NUCLEOTIDE SEQUENCE [LARGE SCALE GENOMIC DNA]</scope>
    <source>
        <strain evidence="2">JCM 17214</strain>
    </source>
</reference>
<evidence type="ECO:0000313" key="2">
    <source>
        <dbReference type="Proteomes" id="UP001499909"/>
    </source>
</evidence>
<protein>
    <submittedName>
        <fullName evidence="1">Uncharacterized protein</fullName>
    </submittedName>
</protein>
<evidence type="ECO:0000313" key="1">
    <source>
        <dbReference type="EMBL" id="GAA3921156.1"/>
    </source>
</evidence>
<organism evidence="1 2">
    <name type="scientific">Hymenobacter algoricola</name>
    <dbReference type="NCBI Taxonomy" id="486267"/>
    <lineage>
        <taxon>Bacteria</taxon>
        <taxon>Pseudomonadati</taxon>
        <taxon>Bacteroidota</taxon>
        <taxon>Cytophagia</taxon>
        <taxon>Cytophagales</taxon>
        <taxon>Hymenobacteraceae</taxon>
        <taxon>Hymenobacter</taxon>
    </lineage>
</organism>
<gene>
    <name evidence="1" type="ORF">GCM10022406_04200</name>
</gene>
<name>A0ABP7MDZ6_9BACT</name>
<comment type="caution">
    <text evidence="1">The sequence shown here is derived from an EMBL/GenBank/DDBJ whole genome shotgun (WGS) entry which is preliminary data.</text>
</comment>
<sequence length="121" mass="13158">MEGRLASRLGQRVGLQLYVLAAGRDADLADIQAAKRSFLVGQAILPDLCIEYVADPYLEQQPAEASRLVCRSVISALTYTLAEASQPPGPLASFSSWASKCTWSLNLGQPKKRRTSAHRRG</sequence>